<dbReference type="GO" id="GO:0006784">
    <property type="term" value="P:heme A biosynthetic process"/>
    <property type="evidence" value="ECO:0007669"/>
    <property type="project" value="TreeGrafter"/>
</dbReference>
<evidence type="ECO:0000313" key="13">
    <source>
        <dbReference type="Proteomes" id="UP000245942"/>
    </source>
</evidence>
<dbReference type="Gene3D" id="1.10.357.140">
    <property type="entry name" value="UbiA prenyltransferase"/>
    <property type="match status" value="1"/>
</dbReference>
<keyword evidence="6 11" id="KW-1133">Transmembrane helix</keyword>
<dbReference type="GO" id="GO:0016020">
    <property type="term" value="C:membrane"/>
    <property type="evidence" value="ECO:0007669"/>
    <property type="project" value="UniProtKB-SubCell"/>
</dbReference>
<name>A0A316UBP9_9BASI</name>
<evidence type="ECO:0000256" key="9">
    <source>
        <dbReference type="ARBA" id="ARBA00030253"/>
    </source>
</evidence>
<dbReference type="PANTHER" id="PTHR43448:SF2">
    <property type="entry name" value="PROTOHEME IX FARNESYLTRANSFERASE, MITOCHONDRIAL"/>
    <property type="match status" value="1"/>
</dbReference>
<feature type="transmembrane region" description="Helical" evidence="11">
    <location>
        <begin position="67"/>
        <end position="88"/>
    </location>
</feature>
<reference evidence="12 13" key="1">
    <citation type="journal article" date="2018" name="Mol. Biol. Evol.">
        <title>Broad Genomic Sampling Reveals a Smut Pathogenic Ancestry of the Fungal Clade Ustilaginomycotina.</title>
        <authorList>
            <person name="Kijpornyongpan T."/>
            <person name="Mondo S.J."/>
            <person name="Barry K."/>
            <person name="Sandor L."/>
            <person name="Lee J."/>
            <person name="Lipzen A."/>
            <person name="Pangilinan J."/>
            <person name="LaButti K."/>
            <person name="Hainaut M."/>
            <person name="Henrissat B."/>
            <person name="Grigoriev I.V."/>
            <person name="Spatafora J.W."/>
            <person name="Aime M.C."/>
        </authorList>
    </citation>
    <scope>NUCLEOTIDE SEQUENCE [LARGE SCALE GENOMIC DNA]</scope>
    <source>
        <strain evidence="12 13">MCA 4718</strain>
    </source>
</reference>
<feature type="transmembrane region" description="Helical" evidence="11">
    <location>
        <begin position="94"/>
        <end position="110"/>
    </location>
</feature>
<gene>
    <name evidence="12" type="ORF">BCV69DRAFT_267551</name>
</gene>
<dbReference type="STRING" id="1684307.A0A316UBP9"/>
<dbReference type="GeneID" id="37012570"/>
<evidence type="ECO:0000256" key="10">
    <source>
        <dbReference type="SAM" id="MobiDB-lite"/>
    </source>
</evidence>
<feature type="region of interest" description="Disordered" evidence="10">
    <location>
        <begin position="290"/>
        <end position="312"/>
    </location>
</feature>
<proteinExistence type="inferred from homology"/>
<dbReference type="AlphaFoldDB" id="A0A316UBP9"/>
<feature type="compositionally biased region" description="Basic and acidic residues" evidence="10">
    <location>
        <begin position="294"/>
        <end position="312"/>
    </location>
</feature>
<dbReference type="Proteomes" id="UP000245942">
    <property type="component" value="Unassembled WGS sequence"/>
</dbReference>
<dbReference type="CDD" id="cd13957">
    <property type="entry name" value="PT_UbiA_Cox10"/>
    <property type="match status" value="1"/>
</dbReference>
<evidence type="ECO:0000256" key="8">
    <source>
        <dbReference type="ARBA" id="ARBA00023136"/>
    </source>
</evidence>
<keyword evidence="4 12" id="KW-0808">Transferase</keyword>
<organism evidence="12 13">
    <name type="scientific">Pseudomicrostroma glucosiphilum</name>
    <dbReference type="NCBI Taxonomy" id="1684307"/>
    <lineage>
        <taxon>Eukaryota</taxon>
        <taxon>Fungi</taxon>
        <taxon>Dikarya</taxon>
        <taxon>Basidiomycota</taxon>
        <taxon>Ustilaginomycotina</taxon>
        <taxon>Exobasidiomycetes</taxon>
        <taxon>Microstromatales</taxon>
        <taxon>Microstromatales incertae sedis</taxon>
        <taxon>Pseudomicrostroma</taxon>
    </lineage>
</organism>
<sequence length="312" mass="33310">MAGYALCPSILAVSSSASFLGPVGTLLALATGTALCSGAANAINQLREIPYDAQMARTRNRLLPSRAITPLQAASFAGVSTVGGVATLAMLNPLTAFLGLSNIFLYAFVYTPMKRRHIANTWVGAIVGALPPLMGWAACTGTLDLATDAPAWCLAALLFAWQFPHFNSLSHNLSSEYARGGYRMMSVTDPALNRRTSLRYALALLPICSVALPLSGAVAALPYALLSLPPNLVLVQAAWGFWRKGTEKSARWCFWVSLIHLPAVMILAMATKKSLWDGVAEWIASLPGEEVEEKVEGTVRSRADESQKGAEE</sequence>
<evidence type="ECO:0000256" key="6">
    <source>
        <dbReference type="ARBA" id="ARBA00022989"/>
    </source>
</evidence>
<keyword evidence="5 11" id="KW-0812">Transmembrane</keyword>
<dbReference type="NCBIfam" id="TIGR01473">
    <property type="entry name" value="cyoE_ctaB"/>
    <property type="match status" value="1"/>
</dbReference>
<evidence type="ECO:0000256" key="11">
    <source>
        <dbReference type="SAM" id="Phobius"/>
    </source>
</evidence>
<keyword evidence="13" id="KW-1185">Reference proteome</keyword>
<feature type="transmembrane region" description="Helical" evidence="11">
    <location>
        <begin position="27"/>
        <end position="46"/>
    </location>
</feature>
<evidence type="ECO:0000256" key="4">
    <source>
        <dbReference type="ARBA" id="ARBA00022679"/>
    </source>
</evidence>
<dbReference type="Pfam" id="PF01040">
    <property type="entry name" value="UbiA"/>
    <property type="match status" value="1"/>
</dbReference>
<comment type="subcellular location">
    <subcellularLocation>
        <location evidence="1">Membrane</location>
        <topology evidence="1">Multi-pass membrane protein</topology>
    </subcellularLocation>
</comment>
<accession>A0A316UBP9</accession>
<dbReference type="EMBL" id="KZ819323">
    <property type="protein sequence ID" value="PWN22274.1"/>
    <property type="molecule type" value="Genomic_DNA"/>
</dbReference>
<evidence type="ECO:0000313" key="12">
    <source>
        <dbReference type="EMBL" id="PWN22274.1"/>
    </source>
</evidence>
<dbReference type="InterPro" id="IPR044878">
    <property type="entry name" value="UbiA_sf"/>
</dbReference>
<evidence type="ECO:0000256" key="5">
    <source>
        <dbReference type="ARBA" id="ARBA00022692"/>
    </source>
</evidence>
<dbReference type="GO" id="GO:0008495">
    <property type="term" value="F:protoheme IX farnesyltransferase activity"/>
    <property type="evidence" value="ECO:0007669"/>
    <property type="project" value="InterPro"/>
</dbReference>
<evidence type="ECO:0000256" key="3">
    <source>
        <dbReference type="ARBA" id="ARBA00016335"/>
    </source>
</evidence>
<evidence type="ECO:0000256" key="1">
    <source>
        <dbReference type="ARBA" id="ARBA00004141"/>
    </source>
</evidence>
<evidence type="ECO:0000256" key="2">
    <source>
        <dbReference type="ARBA" id="ARBA00005985"/>
    </source>
</evidence>
<feature type="transmembrane region" description="Helical" evidence="11">
    <location>
        <begin position="200"/>
        <end position="225"/>
    </location>
</feature>
<dbReference type="RefSeq" id="XP_025349434.1">
    <property type="nucleotide sequence ID" value="XM_025490836.1"/>
</dbReference>
<keyword evidence="7" id="KW-0350">Heme biosynthesis</keyword>
<dbReference type="PROSITE" id="PS00943">
    <property type="entry name" value="UBIA"/>
    <property type="match status" value="1"/>
</dbReference>
<dbReference type="OrthoDB" id="5211at2759"/>
<dbReference type="InterPro" id="IPR030470">
    <property type="entry name" value="UbiA_prenylTrfase_CS"/>
</dbReference>
<dbReference type="InterPro" id="IPR000537">
    <property type="entry name" value="UbiA_prenyltransferase"/>
</dbReference>
<dbReference type="PANTHER" id="PTHR43448">
    <property type="entry name" value="PROTOHEME IX FARNESYLTRANSFERASE, MITOCHONDRIAL"/>
    <property type="match status" value="1"/>
</dbReference>
<comment type="similarity">
    <text evidence="2">Belongs to the UbiA prenyltransferase family.</text>
</comment>
<protein>
    <recommendedName>
        <fullName evidence="3">Protoheme IX farnesyltransferase, mitochondrial</fullName>
    </recommendedName>
    <alternativeName>
        <fullName evidence="9">Heme O synthase</fullName>
    </alternativeName>
</protein>
<dbReference type="InterPro" id="IPR006369">
    <property type="entry name" value="Protohaem_IX_farnesylTrfase"/>
</dbReference>
<dbReference type="GO" id="GO:0005739">
    <property type="term" value="C:mitochondrion"/>
    <property type="evidence" value="ECO:0007669"/>
    <property type="project" value="TreeGrafter"/>
</dbReference>
<evidence type="ECO:0000256" key="7">
    <source>
        <dbReference type="ARBA" id="ARBA00023133"/>
    </source>
</evidence>
<keyword evidence="8 11" id="KW-0472">Membrane</keyword>